<dbReference type="Pfam" id="PF14577">
    <property type="entry name" value="SEO_C"/>
    <property type="match status" value="1"/>
</dbReference>
<dbReference type="Pfam" id="PF14576">
    <property type="entry name" value="SEO_N"/>
    <property type="match status" value="1"/>
</dbReference>
<reference evidence="3 4" key="1">
    <citation type="journal article" date="2017" name="Plant Biotechnol. J.">
        <title>A comprehensive draft genome sequence for lupin (Lupinus angustifolius), an emerging health food: insights into plant-microbe interactions and legume evolution.</title>
        <authorList>
            <person name="Hane J.K."/>
            <person name="Ming Y."/>
            <person name="Kamphuis L.G."/>
            <person name="Nelson M.N."/>
            <person name="Garg G."/>
            <person name="Atkins C.A."/>
            <person name="Bayer P.E."/>
            <person name="Bravo A."/>
            <person name="Bringans S."/>
            <person name="Cannon S."/>
            <person name="Edwards D."/>
            <person name="Foley R."/>
            <person name="Gao L.L."/>
            <person name="Harrison M.J."/>
            <person name="Huang W."/>
            <person name="Hurgobin B."/>
            <person name="Li S."/>
            <person name="Liu C.W."/>
            <person name="McGrath A."/>
            <person name="Morahan G."/>
            <person name="Murray J."/>
            <person name="Weller J."/>
            <person name="Jian J."/>
            <person name="Singh K.B."/>
        </authorList>
    </citation>
    <scope>NUCLEOTIDE SEQUENCE [LARGE SCALE GENOMIC DNA]</scope>
    <source>
        <strain evidence="4">cv. Tanjil</strain>
        <tissue evidence="3">Whole plant</tissue>
    </source>
</reference>
<protein>
    <submittedName>
        <fullName evidence="3">Uncharacterized protein</fullName>
    </submittedName>
</protein>
<gene>
    <name evidence="3" type="ORF">TanjilG_25028</name>
</gene>
<dbReference type="InterPro" id="IPR027942">
    <property type="entry name" value="SEO_N"/>
</dbReference>
<keyword evidence="4" id="KW-1185">Reference proteome</keyword>
<dbReference type="STRING" id="3871.A0A1J7HE98"/>
<name>A0A1J7HE98_LUPAN</name>
<dbReference type="EMBL" id="CM007373">
    <property type="protein sequence ID" value="OIV98762.1"/>
    <property type="molecule type" value="Genomic_DNA"/>
</dbReference>
<proteinExistence type="predicted"/>
<accession>A0A1J7HE98</accession>
<dbReference type="AlphaFoldDB" id="A0A1J7HE98"/>
<organism evidence="3 4">
    <name type="scientific">Lupinus angustifolius</name>
    <name type="common">Narrow-leaved blue lupine</name>
    <dbReference type="NCBI Taxonomy" id="3871"/>
    <lineage>
        <taxon>Eukaryota</taxon>
        <taxon>Viridiplantae</taxon>
        <taxon>Streptophyta</taxon>
        <taxon>Embryophyta</taxon>
        <taxon>Tracheophyta</taxon>
        <taxon>Spermatophyta</taxon>
        <taxon>Magnoliopsida</taxon>
        <taxon>eudicotyledons</taxon>
        <taxon>Gunneridae</taxon>
        <taxon>Pentapetalae</taxon>
        <taxon>rosids</taxon>
        <taxon>fabids</taxon>
        <taxon>Fabales</taxon>
        <taxon>Fabaceae</taxon>
        <taxon>Papilionoideae</taxon>
        <taxon>50 kb inversion clade</taxon>
        <taxon>genistoids sensu lato</taxon>
        <taxon>core genistoids</taxon>
        <taxon>Genisteae</taxon>
        <taxon>Lupinus</taxon>
    </lineage>
</organism>
<dbReference type="OrthoDB" id="1372655at2759"/>
<dbReference type="KEGG" id="lang:109325868"/>
<evidence type="ECO:0000259" key="1">
    <source>
        <dbReference type="Pfam" id="PF14576"/>
    </source>
</evidence>
<dbReference type="OMA" id="CITEMER"/>
<evidence type="ECO:0000313" key="4">
    <source>
        <dbReference type="Proteomes" id="UP000188354"/>
    </source>
</evidence>
<dbReference type="Proteomes" id="UP000188354">
    <property type="component" value="Chromosome LG13"/>
</dbReference>
<feature type="domain" description="Sieve element occlusion N-terminal" evidence="1">
    <location>
        <begin position="27"/>
        <end position="295"/>
    </location>
</feature>
<evidence type="ECO:0000313" key="3">
    <source>
        <dbReference type="EMBL" id="OIV98762.1"/>
    </source>
</evidence>
<dbReference type="PANTHER" id="PTHR33232">
    <property type="entry name" value="PROTEIN SIEVE ELEMENT OCCLUSION B-LIKE"/>
    <property type="match status" value="1"/>
</dbReference>
<feature type="domain" description="Sieve element occlusion C-terminal" evidence="2">
    <location>
        <begin position="478"/>
        <end position="676"/>
    </location>
</feature>
<dbReference type="GO" id="GO:0010088">
    <property type="term" value="P:phloem development"/>
    <property type="evidence" value="ECO:0007669"/>
    <property type="project" value="InterPro"/>
</dbReference>
<dbReference type="PANTHER" id="PTHR33232:SF17">
    <property type="entry name" value="SIEVE ELEMENT OCCLUSION-RELATED"/>
    <property type="match status" value="1"/>
</dbReference>
<sequence>MSSNGVSSVSNFQKTKASMMINPLSLTDDQVLEKVYITHVHTAEKYDVESLFNVTSNIIKRSTALAENVVTKNGTPIGHIEDKVPLSSFNPPFRRMKEIAYQMMSTPHGEHNAHQTAISILEQLKSYTWDGKAVIVLAAFSLEYGNFWHLVQVQSEDPLGRSIALMNRVQNIEGKNRQAISDYNILVKTILVAVECITEMERLSTKGYDPKDVPALSEGLLEIPVIVYWTIITIIACANHFDFIMGDVDDRYELSNFGNKLGSIVSKLKAHQTRSRKEIGELEDYWKRKKVFQTPTEIVEVLKVLIFHDEIKEQQVYDGYTKRRVSIEVFRRKHVLLFISGLDSIRDEIRLLQSIYDGLQEDPREVKGYFKDDFKILWIPIVSEWNIIHRAEFENLKIDMPWYVVEYQNPLAGIRLIREDLNYKNKPIIPVLNPQGRVVNNNAMHMIFVWGIDAFPFRPTDDEVLTQKWNWFWAELKKVNPSIQNLTKGDHYIFIYGGTDPKWSQNFTSAVEKIKRHEITKKADAIIESYNFGRDEPINVVPRFWIGIESLFANKIQKKNRDSTIEEIKSLLCLKQHPQGWVLLSKGSNVKILGRGDLMYATAADFDLWKDRVLEKSGFDVAFIEHYNSKHRNSRPSCAHMQLANYPADVLEPINCPDKQCGRSMEIESISYKCCHGHSNKVHLPESGDVMIEKKLSP</sequence>
<evidence type="ECO:0000259" key="2">
    <source>
        <dbReference type="Pfam" id="PF14577"/>
    </source>
</evidence>
<dbReference type="InterPro" id="IPR039299">
    <property type="entry name" value="SEOA"/>
</dbReference>
<dbReference type="InterPro" id="IPR027944">
    <property type="entry name" value="SEO_C"/>
</dbReference>
<dbReference type="Gramene" id="OIV98762">
    <property type="protein sequence ID" value="OIV98762"/>
    <property type="gene ID" value="TanjilG_25028"/>
</dbReference>